<evidence type="ECO:0000313" key="3">
    <source>
        <dbReference type="Proteomes" id="UP000815677"/>
    </source>
</evidence>
<keyword evidence="3" id="KW-1185">Reference proteome</keyword>
<dbReference type="EMBL" id="DF849227">
    <property type="protein sequence ID" value="GAT56034.1"/>
    <property type="molecule type" value="Genomic_DNA"/>
</dbReference>
<protein>
    <submittedName>
        <fullName evidence="2">Uncharacterized protein</fullName>
    </submittedName>
</protein>
<evidence type="ECO:0000256" key="1">
    <source>
        <dbReference type="SAM" id="MobiDB-lite"/>
    </source>
</evidence>
<gene>
    <name evidence="2" type="ORF">MCHLO_12738</name>
</gene>
<organism evidence="2 3">
    <name type="scientific">Mycena chlorophos</name>
    <name type="common">Agaric fungus</name>
    <name type="synonym">Agaricus chlorophos</name>
    <dbReference type="NCBI Taxonomy" id="658473"/>
    <lineage>
        <taxon>Eukaryota</taxon>
        <taxon>Fungi</taxon>
        <taxon>Dikarya</taxon>
        <taxon>Basidiomycota</taxon>
        <taxon>Agaricomycotina</taxon>
        <taxon>Agaricomycetes</taxon>
        <taxon>Agaricomycetidae</taxon>
        <taxon>Agaricales</taxon>
        <taxon>Marasmiineae</taxon>
        <taxon>Mycenaceae</taxon>
        <taxon>Mycena</taxon>
    </lineage>
</organism>
<dbReference type="Proteomes" id="UP000815677">
    <property type="component" value="Unassembled WGS sequence"/>
</dbReference>
<feature type="compositionally biased region" description="Basic and acidic residues" evidence="1">
    <location>
        <begin position="459"/>
        <end position="475"/>
    </location>
</feature>
<evidence type="ECO:0000313" key="2">
    <source>
        <dbReference type="EMBL" id="GAT56034.1"/>
    </source>
</evidence>
<feature type="compositionally biased region" description="Polar residues" evidence="1">
    <location>
        <begin position="396"/>
        <end position="438"/>
    </location>
</feature>
<sequence>MADKQRLDAENGLLMADNEAMTGKTVDLETENIRLQAEIAQLTFTASSADISMDSAEEAASRGAATERYDWCNAPAAVENIWREGTYRPVVHPDDVQSGVPTTSHQWAQVYGTLSLGEKKPLYAHAFMSKLLELRRPCDREAKFTPEEQAIRAFFKKINGVPAPIIDTAIHFSRSAQETIAWYKHATFPVFGADPRAVATWFQHHNFQVNMVKFVDNFQTVDTSDCLLLQVVDAISPCPLTTYGGMTPAHNTFNEPVVNVCIRVILGEMSYPQLLATHKLQLRLLALELRSIMHKPDAQACAAPARRYVEKFLRGTAGTTTLFDVPTAHMLLTYPEPPVPAGFERLGLLTRSALVPRQSEFGVYAQYDFLYDHLDEFGVYINSDNHIRRIHDHKAQYSSAPSSSCMRNNNYPDDNAGTTARNRYQNHSLGSSSRSSANCGPPSGPRLDGHRRRSTPSNHSRDNSLRGSIHAHERS</sequence>
<reference evidence="2" key="1">
    <citation type="submission" date="2014-09" db="EMBL/GenBank/DDBJ databases">
        <title>Genome sequence of the luminous mushroom Mycena chlorophos for searching fungal bioluminescence genes.</title>
        <authorList>
            <person name="Tanaka Y."/>
            <person name="Kasuga D."/>
            <person name="Oba Y."/>
            <person name="Hase S."/>
            <person name="Sato K."/>
            <person name="Oba Y."/>
            <person name="Sakakibara Y."/>
        </authorList>
    </citation>
    <scope>NUCLEOTIDE SEQUENCE</scope>
</reference>
<proteinExistence type="predicted"/>
<accession>A0ABQ0LZ74</accession>
<feature type="region of interest" description="Disordered" evidence="1">
    <location>
        <begin position="394"/>
        <end position="475"/>
    </location>
</feature>
<name>A0ABQ0LZ74_MYCCL</name>